<evidence type="ECO:0000313" key="2">
    <source>
        <dbReference type="EMBL" id="PLC49480.1"/>
    </source>
</evidence>
<dbReference type="AlphaFoldDB" id="A0A2N4U377"/>
<feature type="transmembrane region" description="Helical" evidence="1">
    <location>
        <begin position="221"/>
        <end position="241"/>
    </location>
</feature>
<reference evidence="2 3" key="1">
    <citation type="submission" date="2017-10" db="EMBL/GenBank/DDBJ databases">
        <title>Two draft genome sequences of Pusillimonas sp. strains isolated from a nitrate- and radionuclide-contaminated groundwater in Russia.</title>
        <authorList>
            <person name="Grouzdev D.S."/>
            <person name="Tourova T.P."/>
            <person name="Goeva M.A."/>
            <person name="Babich T.L."/>
            <person name="Sokolova D.S."/>
            <person name="Abdullin R."/>
            <person name="Poltaraus A.B."/>
            <person name="Toshchakov S.V."/>
            <person name="Nazina T.N."/>
        </authorList>
    </citation>
    <scope>NUCLEOTIDE SEQUENCE [LARGE SCALE GENOMIC DNA]</scope>
    <source>
        <strain evidence="2 3">JR1/69-3-13</strain>
    </source>
</reference>
<sequence length="271" mass="29821">MQAATLPITSGWAWIQDGFKLFKLQPMAMFFWSLMTGFFITVSYLIPLFGQMALIASTPLLTFITLCACRNIAAGRPMLLPMWLEPLRDKATRKSLFGLGFAYMVCCLAGGFLATLPFLDGLMSAINADGAINEQALMLAMRGPFLTFALLYVVISALFWHAPALIGWHRIKMTQALFFSMVACWRNKWPFLAYGVSWAAIFFAIQMVGSTLSSLGIPAGMMQILLTPVNIVVAAVLYCSFYPAYISVFGINYSTEGDGDADSDKDADNVL</sequence>
<keyword evidence="1" id="KW-1133">Transmembrane helix</keyword>
<feature type="transmembrane region" description="Helical" evidence="1">
    <location>
        <begin position="145"/>
        <end position="168"/>
    </location>
</feature>
<feature type="transmembrane region" description="Helical" evidence="1">
    <location>
        <begin position="52"/>
        <end position="74"/>
    </location>
</feature>
<evidence type="ECO:0000256" key="1">
    <source>
        <dbReference type="SAM" id="Phobius"/>
    </source>
</evidence>
<keyword evidence="1" id="KW-0472">Membrane</keyword>
<dbReference type="EMBL" id="PDNW01000010">
    <property type="protein sequence ID" value="PLC49480.1"/>
    <property type="molecule type" value="Genomic_DNA"/>
</dbReference>
<name>A0A2N4U377_9BURK</name>
<keyword evidence="1" id="KW-0812">Transmembrane</keyword>
<feature type="transmembrane region" description="Helical" evidence="1">
    <location>
        <begin position="29"/>
        <end position="46"/>
    </location>
</feature>
<dbReference type="InterPro" id="IPR047798">
    <property type="entry name" value="BPSS1780-like"/>
</dbReference>
<organism evidence="2 3">
    <name type="scientific">Pollutimonas subterranea</name>
    <dbReference type="NCBI Taxonomy" id="2045210"/>
    <lineage>
        <taxon>Bacteria</taxon>
        <taxon>Pseudomonadati</taxon>
        <taxon>Pseudomonadota</taxon>
        <taxon>Betaproteobacteria</taxon>
        <taxon>Burkholderiales</taxon>
        <taxon>Alcaligenaceae</taxon>
        <taxon>Pollutimonas</taxon>
    </lineage>
</organism>
<feature type="transmembrane region" description="Helical" evidence="1">
    <location>
        <begin position="95"/>
        <end position="119"/>
    </location>
</feature>
<evidence type="ECO:0000313" key="3">
    <source>
        <dbReference type="Proteomes" id="UP000234190"/>
    </source>
</evidence>
<gene>
    <name evidence="2" type="ORF">CR159_12820</name>
</gene>
<accession>A0A2N4U377</accession>
<dbReference type="RefSeq" id="WP_102074355.1">
    <property type="nucleotide sequence ID" value="NZ_PDNW01000010.1"/>
</dbReference>
<comment type="caution">
    <text evidence="2">The sequence shown here is derived from an EMBL/GenBank/DDBJ whole genome shotgun (WGS) entry which is preliminary data.</text>
</comment>
<dbReference type="NCBIfam" id="NF041043">
    <property type="entry name" value="BPSS1780_fam"/>
    <property type="match status" value="1"/>
</dbReference>
<proteinExistence type="predicted"/>
<protein>
    <submittedName>
        <fullName evidence="2">Uncharacterized protein</fullName>
    </submittedName>
</protein>
<feature type="transmembrane region" description="Helical" evidence="1">
    <location>
        <begin position="189"/>
        <end position="209"/>
    </location>
</feature>
<dbReference type="OrthoDB" id="5298483at2"/>
<keyword evidence="3" id="KW-1185">Reference proteome</keyword>
<dbReference type="Proteomes" id="UP000234190">
    <property type="component" value="Unassembled WGS sequence"/>
</dbReference>